<dbReference type="EMBL" id="WEGK01000011">
    <property type="protein sequence ID" value="MQY21823.1"/>
    <property type="molecule type" value="Genomic_DNA"/>
</dbReference>
<protein>
    <recommendedName>
        <fullName evidence="3">HTH tetR-type domain-containing protein</fullName>
    </recommendedName>
</protein>
<dbReference type="Gene3D" id="1.10.357.10">
    <property type="entry name" value="Tetracycline Repressor, domain 2"/>
    <property type="match status" value="1"/>
</dbReference>
<keyword evidence="5" id="KW-1185">Reference proteome</keyword>
<sequence length="209" mass="23270">MDERILDAALTRVLQVGIRRASLDDIARRAGVNRVTIYRRFTTKENLIDAMLAREIQRTLAEVTTIATATKGVDQQIEETIVYVLTRTHTHPLVTQLLDVAPEEILDFYTVRGQQSVKSGIRYIVHVLESTQKSGAIDQYDIRPVAELLARLAHSVLLTPVGDLDFRDEDQVRAFVATSIVPLVKHGLPTRATADGQGRSQRAKSARSS</sequence>
<evidence type="ECO:0000313" key="4">
    <source>
        <dbReference type="EMBL" id="MQY21823.1"/>
    </source>
</evidence>
<dbReference type="GO" id="GO:0000976">
    <property type="term" value="F:transcription cis-regulatory region binding"/>
    <property type="evidence" value="ECO:0007669"/>
    <property type="project" value="TreeGrafter"/>
</dbReference>
<proteinExistence type="predicted"/>
<dbReference type="SUPFAM" id="SSF46689">
    <property type="entry name" value="Homeodomain-like"/>
    <property type="match status" value="1"/>
</dbReference>
<evidence type="ECO:0000256" key="2">
    <source>
        <dbReference type="PROSITE-ProRule" id="PRU00335"/>
    </source>
</evidence>
<dbReference type="InterPro" id="IPR001647">
    <property type="entry name" value="HTH_TetR"/>
</dbReference>
<comment type="caution">
    <text evidence="4">The sequence shown here is derived from an EMBL/GenBank/DDBJ whole genome shotgun (WGS) entry which is preliminary data.</text>
</comment>
<dbReference type="Proteomes" id="UP000438448">
    <property type="component" value="Unassembled WGS sequence"/>
</dbReference>
<dbReference type="Pfam" id="PF00440">
    <property type="entry name" value="TetR_N"/>
    <property type="match status" value="1"/>
</dbReference>
<dbReference type="InterPro" id="IPR009057">
    <property type="entry name" value="Homeodomain-like_sf"/>
</dbReference>
<name>A0A7K0D7R8_9NOCA</name>
<organism evidence="4 5">
    <name type="scientific">Nocardia macrotermitis</name>
    <dbReference type="NCBI Taxonomy" id="2585198"/>
    <lineage>
        <taxon>Bacteria</taxon>
        <taxon>Bacillati</taxon>
        <taxon>Actinomycetota</taxon>
        <taxon>Actinomycetes</taxon>
        <taxon>Mycobacteriales</taxon>
        <taxon>Nocardiaceae</taxon>
        <taxon>Nocardia</taxon>
    </lineage>
</organism>
<dbReference type="InterPro" id="IPR050109">
    <property type="entry name" value="HTH-type_TetR-like_transc_reg"/>
</dbReference>
<accession>A0A7K0D7R8</accession>
<evidence type="ECO:0000313" key="5">
    <source>
        <dbReference type="Proteomes" id="UP000438448"/>
    </source>
</evidence>
<dbReference type="PANTHER" id="PTHR30055:SF153">
    <property type="entry name" value="HTH-TYPE TRANSCRIPTIONAL REPRESSOR RV3405C"/>
    <property type="match status" value="1"/>
</dbReference>
<dbReference type="PANTHER" id="PTHR30055">
    <property type="entry name" value="HTH-TYPE TRANSCRIPTIONAL REGULATOR RUTR"/>
    <property type="match status" value="1"/>
</dbReference>
<dbReference type="GO" id="GO:0003700">
    <property type="term" value="F:DNA-binding transcription factor activity"/>
    <property type="evidence" value="ECO:0007669"/>
    <property type="project" value="TreeGrafter"/>
</dbReference>
<dbReference type="AlphaFoldDB" id="A0A7K0D7R8"/>
<keyword evidence="1 2" id="KW-0238">DNA-binding</keyword>
<reference evidence="4 5" key="1">
    <citation type="submission" date="2019-10" db="EMBL/GenBank/DDBJ databases">
        <title>Nocardia macrotermitis sp. nov. and Nocardia aurantia sp. nov., isolated from the gut of fungus growing-termite Macrotermes natalensis.</title>
        <authorList>
            <person name="Benndorf R."/>
            <person name="Schwitalla J."/>
            <person name="Martin K."/>
            <person name="De Beer W."/>
            <person name="Kaster A.-K."/>
            <person name="Vollmers J."/>
            <person name="Poulsen M."/>
            <person name="Beemelmanns C."/>
        </authorList>
    </citation>
    <scope>NUCLEOTIDE SEQUENCE [LARGE SCALE GENOMIC DNA]</scope>
    <source>
        <strain evidence="4 5">RB20</strain>
    </source>
</reference>
<feature type="DNA-binding region" description="H-T-H motif" evidence="2">
    <location>
        <begin position="22"/>
        <end position="41"/>
    </location>
</feature>
<dbReference type="PROSITE" id="PS50977">
    <property type="entry name" value="HTH_TETR_2"/>
    <property type="match status" value="1"/>
</dbReference>
<gene>
    <name evidence="4" type="ORF">NRB20_49360</name>
</gene>
<evidence type="ECO:0000259" key="3">
    <source>
        <dbReference type="PROSITE" id="PS50977"/>
    </source>
</evidence>
<dbReference type="PRINTS" id="PR00455">
    <property type="entry name" value="HTHTETR"/>
</dbReference>
<feature type="domain" description="HTH tetR-type" evidence="3">
    <location>
        <begin position="1"/>
        <end position="59"/>
    </location>
</feature>
<evidence type="ECO:0000256" key="1">
    <source>
        <dbReference type="ARBA" id="ARBA00023125"/>
    </source>
</evidence>